<keyword evidence="2" id="KW-1185">Reference proteome</keyword>
<reference evidence="1 2" key="1">
    <citation type="submission" date="2022-11" db="EMBL/GenBank/DDBJ databases">
        <title>Host association and intracellularity evolved multiple times independently in the Rickettsiales.</title>
        <authorList>
            <person name="Castelli M."/>
            <person name="Nardi T."/>
            <person name="Gammuto L."/>
            <person name="Bellinzona G."/>
            <person name="Sabaneyeva E."/>
            <person name="Potekhin A."/>
            <person name="Serra V."/>
            <person name="Petroni G."/>
            <person name="Sassera D."/>
        </authorList>
    </citation>
    <scope>NUCLEOTIDE SEQUENCE [LARGE SCALE GENOMIC DNA]</scope>
    <source>
        <strain evidence="1 2">NDG2</strain>
    </source>
</reference>
<dbReference type="Proteomes" id="UP001327219">
    <property type="component" value="Chromosome"/>
</dbReference>
<name>A0ABZ0UIZ6_9RICK</name>
<accession>A0ABZ0UIZ6</accession>
<dbReference type="EMBL" id="CP110820">
    <property type="protein sequence ID" value="WPX96054.1"/>
    <property type="molecule type" value="Genomic_DNA"/>
</dbReference>
<evidence type="ECO:0000313" key="1">
    <source>
        <dbReference type="EMBL" id="WPX96054.1"/>
    </source>
</evidence>
<sequence length="40" mass="4736">MAKIINEQNMLGNARRAESHLFWVSEKLENNHNFVNFVSF</sequence>
<organism evidence="1 2">
    <name type="scientific">Candidatus Bandiella euplotis</name>
    <dbReference type="NCBI Taxonomy" id="1664265"/>
    <lineage>
        <taxon>Bacteria</taxon>
        <taxon>Pseudomonadati</taxon>
        <taxon>Pseudomonadota</taxon>
        <taxon>Alphaproteobacteria</taxon>
        <taxon>Rickettsiales</taxon>
        <taxon>Candidatus Midichloriaceae</taxon>
        <taxon>Candidatus Bandiella</taxon>
    </lineage>
</organism>
<protein>
    <submittedName>
        <fullName evidence="1">Uncharacterized protein</fullName>
    </submittedName>
</protein>
<evidence type="ECO:0000313" key="2">
    <source>
        <dbReference type="Proteomes" id="UP001327219"/>
    </source>
</evidence>
<proteinExistence type="predicted"/>
<gene>
    <name evidence="1" type="ORF">Bandiella_00157</name>
</gene>